<keyword evidence="3" id="KW-1185">Reference proteome</keyword>
<protein>
    <submittedName>
        <fullName evidence="2">DUF1492 domain-containing protein</fullName>
    </submittedName>
</protein>
<evidence type="ECO:0000313" key="2">
    <source>
        <dbReference type="EMBL" id="WZL70646.1"/>
    </source>
</evidence>
<reference evidence="2 3" key="1">
    <citation type="submission" date="2023-03" db="EMBL/GenBank/DDBJ databases">
        <title>Novel Species.</title>
        <authorList>
            <person name="Ma S."/>
        </authorList>
    </citation>
    <scope>NUCLEOTIDE SEQUENCE [LARGE SCALE GENOMIC DNA]</scope>
    <source>
        <strain evidence="2 3">LIND6LT2</strain>
    </source>
</reference>
<name>A0ABZ2Y7R7_9FIRM</name>
<organism evidence="2 3">
    <name type="scientific">Defluviitalea saccharophila</name>
    <dbReference type="NCBI Taxonomy" id="879970"/>
    <lineage>
        <taxon>Bacteria</taxon>
        <taxon>Bacillati</taxon>
        <taxon>Bacillota</taxon>
        <taxon>Clostridia</taxon>
        <taxon>Lachnospirales</taxon>
        <taxon>Defluviitaleaceae</taxon>
        <taxon>Defluviitalea</taxon>
    </lineage>
</organism>
<proteinExistence type="predicted"/>
<dbReference type="Pfam" id="PF07374">
    <property type="entry name" value="DUF1492"/>
    <property type="match status" value="1"/>
</dbReference>
<dbReference type="RefSeq" id="WP_341877607.1">
    <property type="nucleotide sequence ID" value="NZ_CP121687.1"/>
</dbReference>
<feature type="coiled-coil region" evidence="1">
    <location>
        <begin position="66"/>
        <end position="93"/>
    </location>
</feature>
<keyword evidence="1" id="KW-0175">Coiled coil</keyword>
<evidence type="ECO:0000256" key="1">
    <source>
        <dbReference type="SAM" id="Coils"/>
    </source>
</evidence>
<dbReference type="InterPro" id="IPR010861">
    <property type="entry name" value="DUF1492"/>
</dbReference>
<dbReference type="Proteomes" id="UP001486565">
    <property type="component" value="Chromosome"/>
</dbReference>
<accession>A0ABZ2Y7R7</accession>
<evidence type="ECO:0000313" key="3">
    <source>
        <dbReference type="Proteomes" id="UP001486565"/>
    </source>
</evidence>
<dbReference type="EMBL" id="CP121687">
    <property type="protein sequence ID" value="WZL70646.1"/>
    <property type="molecule type" value="Genomic_DNA"/>
</dbReference>
<gene>
    <name evidence="2" type="ORF">QBE51_03705</name>
</gene>
<sequence length="151" mass="17638">MNYIKEAENYLNHYKDLYFSIKIMEKQLDKIIKDAGPKDISSTQINDSGVRTAINQDEAINTLFKIKTLKENITETKKKLEEIDEILTDLKNDPESKIYADILRMWYIEGKSTPDILREVGYSERQFFNIKKEAIRIFAVRILGIKALEVC</sequence>